<dbReference type="EC" id="1.1.1.133" evidence="2"/>
<dbReference type="InterPro" id="IPR029903">
    <property type="entry name" value="RmlD-like-bd"/>
</dbReference>
<organism evidence="4 5">
    <name type="scientific">Ferviditalea candida</name>
    <dbReference type="NCBI Taxonomy" id="3108399"/>
    <lineage>
        <taxon>Bacteria</taxon>
        <taxon>Bacillati</taxon>
        <taxon>Bacillota</taxon>
        <taxon>Bacilli</taxon>
        <taxon>Bacillales</taxon>
        <taxon>Paenibacillaceae</taxon>
        <taxon>Ferviditalea</taxon>
    </lineage>
</organism>
<dbReference type="PANTHER" id="PTHR10491">
    <property type="entry name" value="DTDP-4-DEHYDRORHAMNOSE REDUCTASE"/>
    <property type="match status" value="1"/>
</dbReference>
<dbReference type="EMBL" id="JAYJLD010000002">
    <property type="protein sequence ID" value="MEB3100435.1"/>
    <property type="molecule type" value="Genomic_DNA"/>
</dbReference>
<protein>
    <recommendedName>
        <fullName evidence="2">dTDP-4-dehydrorhamnose reductase</fullName>
        <ecNumber evidence="2">1.1.1.133</ecNumber>
    </recommendedName>
</protein>
<comment type="function">
    <text evidence="2">Catalyzes the reduction of dTDP-6-deoxy-L-lyxo-4-hexulose to yield dTDP-L-rhamnose.</text>
</comment>
<accession>A0ABU5ZD45</accession>
<evidence type="ECO:0000256" key="2">
    <source>
        <dbReference type="RuleBase" id="RU364082"/>
    </source>
</evidence>
<dbReference type="Gene3D" id="3.90.25.10">
    <property type="entry name" value="UDP-galactose 4-epimerase, domain 1"/>
    <property type="match status" value="1"/>
</dbReference>
<comment type="pathway">
    <text evidence="2">Carbohydrate biosynthesis; dTDP-L-rhamnose biosynthesis.</text>
</comment>
<evidence type="ECO:0000256" key="1">
    <source>
        <dbReference type="ARBA" id="ARBA00010944"/>
    </source>
</evidence>
<keyword evidence="5" id="KW-1185">Reference proteome</keyword>
<comment type="similarity">
    <text evidence="1 2">Belongs to the dTDP-4-dehydrorhamnose reductase family.</text>
</comment>
<reference evidence="4" key="1">
    <citation type="submission" date="2023-12" db="EMBL/GenBank/DDBJ databases">
        <title>Fervidustalea candida gen. nov., sp. nov., a novel member of the family Paenibacillaceae isolated from a geothermal area.</title>
        <authorList>
            <person name="Li W.-J."/>
            <person name="Jiao J.-Y."/>
            <person name="Chen Y."/>
        </authorList>
    </citation>
    <scope>NUCLEOTIDE SEQUENCE</scope>
    <source>
        <strain evidence="4">SYSU GA230002</strain>
    </source>
</reference>
<evidence type="ECO:0000313" key="5">
    <source>
        <dbReference type="Proteomes" id="UP001310386"/>
    </source>
</evidence>
<sequence>MNDSSQKLLKDELQSMRVMITGASGQLGYDLIRTLNSRHRLNALSRRQLDVTDEEAVQSAVQKFRPDVIIHTAAYTDVDGAESAREQAFAVNGAGTRNVAVAAEQAGTRMVYISTDYVFDGKGKSPYTEFETPSPINVYGKSKLAGEHYVQMFCSRYYIVRTAWLYGIAGQNFVTRIISLASDKGKISAVVDQIGSPTYTLDLAEWIGFLILTRKYGIYHAVNQGFCSRYEWVRAVLEDIRADGVKLLPARADEFKMPAARPAYAPLDGLAARVSGLPAIRNWRSALRAFINEDLHWNSSNRRGDQKR</sequence>
<dbReference type="GO" id="GO:0008831">
    <property type="term" value="F:dTDP-4-dehydrorhamnose reductase activity"/>
    <property type="evidence" value="ECO:0007669"/>
    <property type="project" value="UniProtKB-EC"/>
</dbReference>
<keyword evidence="2" id="KW-0521">NADP</keyword>
<dbReference type="SUPFAM" id="SSF51735">
    <property type="entry name" value="NAD(P)-binding Rossmann-fold domains"/>
    <property type="match status" value="1"/>
</dbReference>
<name>A0ABU5ZD45_9BACL</name>
<proteinExistence type="inferred from homology"/>
<dbReference type="InterPro" id="IPR005913">
    <property type="entry name" value="dTDP_dehydrorham_reduct"/>
</dbReference>
<dbReference type="Pfam" id="PF04321">
    <property type="entry name" value="RmlD_sub_bind"/>
    <property type="match status" value="1"/>
</dbReference>
<dbReference type="Gene3D" id="3.40.50.720">
    <property type="entry name" value="NAD(P)-binding Rossmann-like Domain"/>
    <property type="match status" value="1"/>
</dbReference>
<dbReference type="Proteomes" id="UP001310386">
    <property type="component" value="Unassembled WGS sequence"/>
</dbReference>
<evidence type="ECO:0000259" key="3">
    <source>
        <dbReference type="Pfam" id="PF04321"/>
    </source>
</evidence>
<dbReference type="PANTHER" id="PTHR10491:SF4">
    <property type="entry name" value="METHIONINE ADENOSYLTRANSFERASE 2 SUBUNIT BETA"/>
    <property type="match status" value="1"/>
</dbReference>
<gene>
    <name evidence="4" type="primary">rfbD</name>
    <name evidence="4" type="ORF">VF724_02025</name>
</gene>
<dbReference type="CDD" id="cd05254">
    <property type="entry name" value="dTDP_HR_like_SDR_e"/>
    <property type="match status" value="1"/>
</dbReference>
<comment type="caution">
    <text evidence="4">The sequence shown here is derived from an EMBL/GenBank/DDBJ whole genome shotgun (WGS) entry which is preliminary data.</text>
</comment>
<dbReference type="InterPro" id="IPR036291">
    <property type="entry name" value="NAD(P)-bd_dom_sf"/>
</dbReference>
<dbReference type="RefSeq" id="WP_371752546.1">
    <property type="nucleotide sequence ID" value="NZ_JAYJLD010000002.1"/>
</dbReference>
<keyword evidence="2 4" id="KW-0560">Oxidoreductase</keyword>
<evidence type="ECO:0000313" key="4">
    <source>
        <dbReference type="EMBL" id="MEB3100435.1"/>
    </source>
</evidence>
<dbReference type="NCBIfam" id="TIGR01214">
    <property type="entry name" value="rmlD"/>
    <property type="match status" value="1"/>
</dbReference>
<feature type="domain" description="RmlD-like substrate binding" evidence="3">
    <location>
        <begin position="16"/>
        <end position="293"/>
    </location>
</feature>